<dbReference type="Pfam" id="PF02518">
    <property type="entry name" value="HATPase_c"/>
    <property type="match status" value="1"/>
</dbReference>
<evidence type="ECO:0000313" key="15">
    <source>
        <dbReference type="EMBL" id="WSD21112.1"/>
    </source>
</evidence>
<dbReference type="InterPro" id="IPR036890">
    <property type="entry name" value="HATPase_C_sf"/>
</dbReference>
<evidence type="ECO:0000259" key="14">
    <source>
        <dbReference type="PROSITE" id="PS50885"/>
    </source>
</evidence>
<dbReference type="CDD" id="cd06225">
    <property type="entry name" value="HAMP"/>
    <property type="match status" value="1"/>
</dbReference>
<keyword evidence="9" id="KW-0902">Two-component regulatory system</keyword>
<dbReference type="EC" id="2.7.13.3" evidence="3"/>
<dbReference type="InterPro" id="IPR005467">
    <property type="entry name" value="His_kinase_dom"/>
</dbReference>
<dbReference type="PANTHER" id="PTHR45436:SF5">
    <property type="entry name" value="SENSOR HISTIDINE KINASE TRCS"/>
    <property type="match status" value="1"/>
</dbReference>
<dbReference type="InterPro" id="IPR004358">
    <property type="entry name" value="Sig_transdc_His_kin-like_C"/>
</dbReference>
<dbReference type="SMART" id="SM00387">
    <property type="entry name" value="HATPase_c"/>
    <property type="match status" value="1"/>
</dbReference>
<evidence type="ECO:0000256" key="1">
    <source>
        <dbReference type="ARBA" id="ARBA00000085"/>
    </source>
</evidence>
<dbReference type="PANTHER" id="PTHR45436">
    <property type="entry name" value="SENSOR HISTIDINE KINASE YKOH"/>
    <property type="match status" value="1"/>
</dbReference>
<dbReference type="Gene3D" id="6.10.340.10">
    <property type="match status" value="1"/>
</dbReference>
<dbReference type="SMART" id="SM00304">
    <property type="entry name" value="HAMP"/>
    <property type="match status" value="1"/>
</dbReference>
<organism evidence="15 16">
    <name type="scientific">Streptomyces phaeochromogenes</name>
    <dbReference type="NCBI Taxonomy" id="1923"/>
    <lineage>
        <taxon>Bacteria</taxon>
        <taxon>Bacillati</taxon>
        <taxon>Actinomycetota</taxon>
        <taxon>Actinomycetes</taxon>
        <taxon>Kitasatosporales</taxon>
        <taxon>Streptomycetaceae</taxon>
        <taxon>Streptomyces</taxon>
        <taxon>Streptomyces phaeochromogenes group</taxon>
    </lineage>
</organism>
<dbReference type="PRINTS" id="PR00344">
    <property type="entry name" value="BCTRLSENSOR"/>
</dbReference>
<proteinExistence type="predicted"/>
<evidence type="ECO:0000256" key="11">
    <source>
        <dbReference type="SAM" id="MobiDB-lite"/>
    </source>
</evidence>
<keyword evidence="16" id="KW-1185">Reference proteome</keyword>
<dbReference type="InterPro" id="IPR036097">
    <property type="entry name" value="HisK_dim/P_sf"/>
</dbReference>
<evidence type="ECO:0000256" key="8">
    <source>
        <dbReference type="ARBA" id="ARBA00022989"/>
    </source>
</evidence>
<dbReference type="Gene3D" id="1.10.287.130">
    <property type="match status" value="1"/>
</dbReference>
<sequence>MPSPGFPAYRTYRARLRRIQQRMSLRNRLVLSHVMVLLLALAAMAAISALIEVWLGLDDIEGDVVLQIGLLFGLGAAFPASVALSRFLLRPLDKVRAATRRLAEGHYDDILELPSEPGLAALVEDVNTLAAALADTQRRRARLISEVAHEMRTPITLLRGQIEGVADGIFIPDEAMFASLADDLHRLQRLAGDLSSLSRSEEAAFDLHRKPTDVATLARATAERLRPQYEDQTVALAVDAGTPVSASCDPDRITQILVNLLGNALAACDPHGHVALSVHTEPSPGHVIVRVTDDGIGIAEHDLERIFHRFERLEHPGRPAAAGGSGIGLTIARGIARAHGGDITAESAGLGKGATFTLRLPQEPAPEGGMPQDPADSIDPSAPERR</sequence>
<evidence type="ECO:0000256" key="7">
    <source>
        <dbReference type="ARBA" id="ARBA00022777"/>
    </source>
</evidence>
<feature type="region of interest" description="Disordered" evidence="11">
    <location>
        <begin position="355"/>
        <end position="386"/>
    </location>
</feature>
<feature type="transmembrane region" description="Helical" evidence="12">
    <location>
        <begin position="65"/>
        <end position="89"/>
    </location>
</feature>
<evidence type="ECO:0000256" key="4">
    <source>
        <dbReference type="ARBA" id="ARBA00022553"/>
    </source>
</evidence>
<dbReference type="InterPro" id="IPR003660">
    <property type="entry name" value="HAMP_dom"/>
</dbReference>
<reference evidence="15 16" key="1">
    <citation type="submission" date="2022-10" db="EMBL/GenBank/DDBJ databases">
        <title>The complete genomes of actinobacterial strains from the NBC collection.</title>
        <authorList>
            <person name="Joergensen T.S."/>
            <person name="Alvarez Arevalo M."/>
            <person name="Sterndorff E.B."/>
            <person name="Faurdal D."/>
            <person name="Vuksanovic O."/>
            <person name="Mourched A.-S."/>
            <person name="Charusanti P."/>
            <person name="Shaw S."/>
            <person name="Blin K."/>
            <person name="Weber T."/>
        </authorList>
    </citation>
    <scope>NUCLEOTIDE SEQUENCE [LARGE SCALE GENOMIC DNA]</scope>
    <source>
        <strain evidence="15 16">NBC 01752</strain>
    </source>
</reference>
<dbReference type="InterPro" id="IPR003661">
    <property type="entry name" value="HisK_dim/P_dom"/>
</dbReference>
<dbReference type="SUPFAM" id="SSF55874">
    <property type="entry name" value="ATPase domain of HSP90 chaperone/DNA topoisomerase II/histidine kinase"/>
    <property type="match status" value="1"/>
</dbReference>
<evidence type="ECO:0000256" key="5">
    <source>
        <dbReference type="ARBA" id="ARBA00022679"/>
    </source>
</evidence>
<dbReference type="SUPFAM" id="SSF47384">
    <property type="entry name" value="Homodimeric domain of signal transducing histidine kinase"/>
    <property type="match status" value="1"/>
</dbReference>
<evidence type="ECO:0000256" key="2">
    <source>
        <dbReference type="ARBA" id="ARBA00004236"/>
    </source>
</evidence>
<evidence type="ECO:0000256" key="12">
    <source>
        <dbReference type="SAM" id="Phobius"/>
    </source>
</evidence>
<protein>
    <recommendedName>
        <fullName evidence="3">histidine kinase</fullName>
        <ecNumber evidence="3">2.7.13.3</ecNumber>
    </recommendedName>
</protein>
<dbReference type="RefSeq" id="WP_326732754.1">
    <property type="nucleotide sequence ID" value="NZ_CP108134.1"/>
</dbReference>
<gene>
    <name evidence="15" type="ORF">OHB35_52110</name>
</gene>
<dbReference type="GeneID" id="93925309"/>
<keyword evidence="10 12" id="KW-0472">Membrane</keyword>
<evidence type="ECO:0000259" key="13">
    <source>
        <dbReference type="PROSITE" id="PS50109"/>
    </source>
</evidence>
<dbReference type="PROSITE" id="PS50885">
    <property type="entry name" value="HAMP"/>
    <property type="match status" value="1"/>
</dbReference>
<name>A0ABZ1HR84_STRPH</name>
<evidence type="ECO:0000313" key="16">
    <source>
        <dbReference type="Proteomes" id="UP001340816"/>
    </source>
</evidence>
<accession>A0ABZ1HR84</accession>
<keyword evidence="8 12" id="KW-1133">Transmembrane helix</keyword>
<comment type="catalytic activity">
    <reaction evidence="1">
        <text>ATP + protein L-histidine = ADP + protein N-phospho-L-histidine.</text>
        <dbReference type="EC" id="2.7.13.3"/>
    </reaction>
</comment>
<dbReference type="EMBL" id="CP109135">
    <property type="protein sequence ID" value="WSD21112.1"/>
    <property type="molecule type" value="Genomic_DNA"/>
</dbReference>
<dbReference type="Pfam" id="PF00512">
    <property type="entry name" value="HisKA"/>
    <property type="match status" value="1"/>
</dbReference>
<feature type="domain" description="Histidine kinase" evidence="13">
    <location>
        <begin position="146"/>
        <end position="364"/>
    </location>
</feature>
<dbReference type="SMART" id="SM00388">
    <property type="entry name" value="HisKA"/>
    <property type="match status" value="1"/>
</dbReference>
<dbReference type="PROSITE" id="PS50109">
    <property type="entry name" value="HIS_KIN"/>
    <property type="match status" value="1"/>
</dbReference>
<comment type="subcellular location">
    <subcellularLocation>
        <location evidence="2">Cell membrane</location>
    </subcellularLocation>
</comment>
<dbReference type="Proteomes" id="UP001340816">
    <property type="component" value="Chromosome"/>
</dbReference>
<dbReference type="InterPro" id="IPR050428">
    <property type="entry name" value="TCS_sensor_his_kinase"/>
</dbReference>
<keyword evidence="4" id="KW-0597">Phosphoprotein</keyword>
<evidence type="ECO:0000256" key="3">
    <source>
        <dbReference type="ARBA" id="ARBA00012438"/>
    </source>
</evidence>
<evidence type="ECO:0000256" key="10">
    <source>
        <dbReference type="ARBA" id="ARBA00023136"/>
    </source>
</evidence>
<dbReference type="Gene3D" id="3.30.565.10">
    <property type="entry name" value="Histidine kinase-like ATPase, C-terminal domain"/>
    <property type="match status" value="1"/>
</dbReference>
<dbReference type="InterPro" id="IPR003594">
    <property type="entry name" value="HATPase_dom"/>
</dbReference>
<feature type="domain" description="HAMP" evidence="14">
    <location>
        <begin position="86"/>
        <end position="138"/>
    </location>
</feature>
<evidence type="ECO:0000256" key="9">
    <source>
        <dbReference type="ARBA" id="ARBA00023012"/>
    </source>
</evidence>
<keyword evidence="7 15" id="KW-0418">Kinase</keyword>
<keyword evidence="6 12" id="KW-0812">Transmembrane</keyword>
<keyword evidence="5" id="KW-0808">Transferase</keyword>
<dbReference type="CDD" id="cd00082">
    <property type="entry name" value="HisKA"/>
    <property type="match status" value="1"/>
</dbReference>
<evidence type="ECO:0000256" key="6">
    <source>
        <dbReference type="ARBA" id="ARBA00022692"/>
    </source>
</evidence>
<dbReference type="GO" id="GO:0016301">
    <property type="term" value="F:kinase activity"/>
    <property type="evidence" value="ECO:0007669"/>
    <property type="project" value="UniProtKB-KW"/>
</dbReference>
<dbReference type="CDD" id="cd00075">
    <property type="entry name" value="HATPase"/>
    <property type="match status" value="1"/>
</dbReference>